<dbReference type="RefSeq" id="WP_194095052.1">
    <property type="nucleotide sequence ID" value="NZ_JADFTZ010000002.1"/>
</dbReference>
<comment type="caution">
    <text evidence="1">The sequence shown here is derived from an EMBL/GenBank/DDBJ whole genome shotgun (WGS) entry which is preliminary data.</text>
</comment>
<reference evidence="1 2" key="1">
    <citation type="submission" date="2020-10" db="EMBL/GenBank/DDBJ databases">
        <title>The genome sequence of Flavobacterium aquaticum 1Y8A.</title>
        <authorList>
            <person name="Liu Y."/>
        </authorList>
    </citation>
    <scope>NUCLEOTIDE SEQUENCE [LARGE SCALE GENOMIC DNA]</scope>
    <source>
        <strain evidence="1 2">1Y8A</strain>
    </source>
</reference>
<evidence type="ECO:0000313" key="1">
    <source>
        <dbReference type="EMBL" id="MBE9576419.1"/>
    </source>
</evidence>
<dbReference type="EMBL" id="JADFTZ010000002">
    <property type="protein sequence ID" value="MBE9576419.1"/>
    <property type="molecule type" value="Genomic_DNA"/>
</dbReference>
<dbReference type="GO" id="GO:0008168">
    <property type="term" value="F:methyltransferase activity"/>
    <property type="evidence" value="ECO:0007669"/>
    <property type="project" value="UniProtKB-KW"/>
</dbReference>
<dbReference type="SUPFAM" id="SSF53335">
    <property type="entry name" value="S-adenosyl-L-methionine-dependent methyltransferases"/>
    <property type="match status" value="1"/>
</dbReference>
<organism evidence="1 2">
    <name type="scientific">Flavobacterium proteolyticum</name>
    <dbReference type="NCBI Taxonomy" id="2911683"/>
    <lineage>
        <taxon>Bacteria</taxon>
        <taxon>Pseudomonadati</taxon>
        <taxon>Bacteroidota</taxon>
        <taxon>Flavobacteriia</taxon>
        <taxon>Flavobacteriales</taxon>
        <taxon>Flavobacteriaceae</taxon>
        <taxon>Flavobacterium</taxon>
    </lineage>
</organism>
<dbReference type="Gene3D" id="3.40.50.150">
    <property type="entry name" value="Vaccinia Virus protein VP39"/>
    <property type="match status" value="1"/>
</dbReference>
<keyword evidence="2" id="KW-1185">Reference proteome</keyword>
<gene>
    <name evidence="1" type="ORF">IM755_06810</name>
</gene>
<keyword evidence="1" id="KW-0489">Methyltransferase</keyword>
<dbReference type="Pfam" id="PF13489">
    <property type="entry name" value="Methyltransf_23"/>
    <property type="match status" value="1"/>
</dbReference>
<dbReference type="GO" id="GO:0032259">
    <property type="term" value="P:methylation"/>
    <property type="evidence" value="ECO:0007669"/>
    <property type="project" value="UniProtKB-KW"/>
</dbReference>
<name>A0ABR9WSE3_9FLAO</name>
<dbReference type="InterPro" id="IPR029063">
    <property type="entry name" value="SAM-dependent_MTases_sf"/>
</dbReference>
<keyword evidence="1" id="KW-0808">Transferase</keyword>
<evidence type="ECO:0000313" key="2">
    <source>
        <dbReference type="Proteomes" id="UP000656274"/>
    </source>
</evidence>
<dbReference type="PANTHER" id="PTHR43861">
    <property type="entry name" value="TRANS-ACONITATE 2-METHYLTRANSFERASE-RELATED"/>
    <property type="match status" value="1"/>
</dbReference>
<accession>A0ABR9WSE3</accession>
<proteinExistence type="predicted"/>
<protein>
    <submittedName>
        <fullName evidence="1">Class I SAM-dependent methyltransferase</fullName>
    </submittedName>
</protein>
<dbReference type="Proteomes" id="UP000656274">
    <property type="component" value="Unassembled WGS sequence"/>
</dbReference>
<sequence length="300" mass="35190">MSTILKVILDKIKAKNPKHYEKLVAHLEGYGTDYENLANSFFNKYNEYLERNQKSIDFGVDCYLHMIEDMLEERFKFIREGKYSNSSFDDVEKRIYGNPEIMTYHMHGLVLAQFLWFDQYERILFFIENINKYAKGGKKYLEIGGGHGLYMNEAVNLLTNIEKFDLVDISQSSLDLAQGIINTNQVNYFLKNIFDFRESETYDFITMGEVLEHVEEPLNLLNKINQLLNKDGVCYITTPINAPMIDHIYLFHNETEIRDMLNQAGFEIIEERIVISEKITEKQAAKFKVPVMYAAFIKKQ</sequence>